<evidence type="ECO:0000256" key="10">
    <source>
        <dbReference type="ARBA" id="ARBA00040345"/>
    </source>
</evidence>
<evidence type="ECO:0000256" key="8">
    <source>
        <dbReference type="ARBA" id="ARBA00037904"/>
    </source>
</evidence>
<dbReference type="InterPro" id="IPR001173">
    <property type="entry name" value="Glyco_trans_2-like"/>
</dbReference>
<evidence type="ECO:0000256" key="5">
    <source>
        <dbReference type="ARBA" id="ARBA00022746"/>
    </source>
</evidence>
<keyword evidence="6 11" id="KW-0472">Membrane</keyword>
<evidence type="ECO:0000256" key="6">
    <source>
        <dbReference type="ARBA" id="ARBA00023136"/>
    </source>
</evidence>
<evidence type="ECO:0000256" key="11">
    <source>
        <dbReference type="SAM" id="Phobius"/>
    </source>
</evidence>
<dbReference type="GO" id="GO:0005886">
    <property type="term" value="C:plasma membrane"/>
    <property type="evidence" value="ECO:0007669"/>
    <property type="project" value="UniProtKB-SubCell"/>
</dbReference>
<keyword evidence="3" id="KW-0328">Glycosyltransferase</keyword>
<comment type="similarity">
    <text evidence="9">Belongs to the glycosyltransferase 2 family. CrtQ subfamily.</text>
</comment>
<dbReference type="Gene3D" id="3.90.550.10">
    <property type="entry name" value="Spore Coat Polysaccharide Biosynthesis Protein SpsA, Chain A"/>
    <property type="match status" value="1"/>
</dbReference>
<keyword evidence="4" id="KW-0808">Transferase</keyword>
<name>A0A1L3MXU7_9BACI</name>
<keyword evidence="2" id="KW-1003">Cell membrane</keyword>
<dbReference type="InterPro" id="IPR029044">
    <property type="entry name" value="Nucleotide-diphossugar_trans"/>
</dbReference>
<feature type="transmembrane region" description="Helical" evidence="11">
    <location>
        <begin position="6"/>
        <end position="22"/>
    </location>
</feature>
<dbReference type="CDD" id="cd00761">
    <property type="entry name" value="Glyco_tranf_GTA_type"/>
    <property type="match status" value="1"/>
</dbReference>
<dbReference type="Proteomes" id="UP000181936">
    <property type="component" value="Chromosome"/>
</dbReference>
<dbReference type="SUPFAM" id="SSF53448">
    <property type="entry name" value="Nucleotide-diphospho-sugar transferases"/>
    <property type="match status" value="1"/>
</dbReference>
<feature type="transmembrane region" description="Helical" evidence="11">
    <location>
        <begin position="294"/>
        <end position="312"/>
    </location>
</feature>
<evidence type="ECO:0000256" key="1">
    <source>
        <dbReference type="ARBA" id="ARBA00004236"/>
    </source>
</evidence>
<feature type="domain" description="Glycosyltransferase 2-like" evidence="12">
    <location>
        <begin position="40"/>
        <end position="167"/>
    </location>
</feature>
<feature type="transmembrane region" description="Helical" evidence="11">
    <location>
        <begin position="164"/>
        <end position="183"/>
    </location>
</feature>
<dbReference type="GO" id="GO:0016117">
    <property type="term" value="P:carotenoid biosynthetic process"/>
    <property type="evidence" value="ECO:0007669"/>
    <property type="project" value="UniProtKB-KW"/>
</dbReference>
<feature type="transmembrane region" description="Helical" evidence="11">
    <location>
        <begin position="268"/>
        <end position="287"/>
    </location>
</feature>
<feature type="transmembrane region" description="Helical" evidence="11">
    <location>
        <begin position="324"/>
        <end position="346"/>
    </location>
</feature>
<comment type="pathway">
    <text evidence="8">Carotenoid biosynthesis; staphyloxanthin biosynthesis; staphyloxanthin from farnesyl diphosphate: step 4/5.</text>
</comment>
<evidence type="ECO:0000256" key="7">
    <source>
        <dbReference type="ARBA" id="ARBA00037281"/>
    </source>
</evidence>
<dbReference type="AlphaFoldDB" id="A0A1L3MXU7"/>
<evidence type="ECO:0000313" key="13">
    <source>
        <dbReference type="EMBL" id="APH07153.1"/>
    </source>
</evidence>
<dbReference type="PANTHER" id="PTHR43646">
    <property type="entry name" value="GLYCOSYLTRANSFERASE"/>
    <property type="match status" value="1"/>
</dbReference>
<keyword evidence="14" id="KW-1185">Reference proteome</keyword>
<evidence type="ECO:0000256" key="4">
    <source>
        <dbReference type="ARBA" id="ARBA00022679"/>
    </source>
</evidence>
<comment type="function">
    <text evidence="7">Catalyzes the glycosylation of 4,4'-diaponeurosporenoate, i.e. the esterification of glucose at the C1'' position with the carboxyl group of 4,4'-diaponeurosporenic acid, to form glycosyl-4,4'-diaponeurosporenoate. This is a step in the biosynthesis of staphyloxanthin, an orange pigment present in most staphylococci strains.</text>
</comment>
<evidence type="ECO:0000256" key="3">
    <source>
        <dbReference type="ARBA" id="ARBA00022676"/>
    </source>
</evidence>
<dbReference type="GO" id="GO:0016757">
    <property type="term" value="F:glycosyltransferase activity"/>
    <property type="evidence" value="ECO:0007669"/>
    <property type="project" value="UniProtKB-KW"/>
</dbReference>
<accession>A0A1L3MXU7</accession>
<reference evidence="13 14" key="1">
    <citation type="journal article" date="2016" name="Sci. Rep.">
        <title>Complete genome sequence and transcriptomic analysis of a novel marine strain Bacillus weihaiensis reveals the mechanism of brown algae degradation.</title>
        <authorList>
            <person name="Zhu Y."/>
            <person name="Chen P."/>
            <person name="Bao Y."/>
            <person name="Men Y."/>
            <person name="Zeng Y."/>
            <person name="Yang J."/>
            <person name="Sun J."/>
            <person name="Sun Y."/>
        </authorList>
    </citation>
    <scope>NUCLEOTIDE SEQUENCE [LARGE SCALE GENOMIC DNA]</scope>
    <source>
        <strain evidence="13 14">Alg07</strain>
    </source>
</reference>
<evidence type="ECO:0000256" key="9">
    <source>
        <dbReference type="ARBA" id="ARBA00038120"/>
    </source>
</evidence>
<evidence type="ECO:0000256" key="2">
    <source>
        <dbReference type="ARBA" id="ARBA00022475"/>
    </source>
</evidence>
<dbReference type="PANTHER" id="PTHR43646:SF2">
    <property type="entry name" value="GLYCOSYLTRANSFERASE 2-LIKE DOMAIN-CONTAINING PROTEIN"/>
    <property type="match status" value="1"/>
</dbReference>
<keyword evidence="5" id="KW-0125">Carotenoid biosynthesis</keyword>
<proteinExistence type="inferred from homology"/>
<sequence length="365" mass="40824">MNVIGIGLVTILLSIFLLLKIPKMKTKLIPKDELSQNGFSIIIPARNEEATIGKLLSSIMSQAVQPLEVIVVNDHSTDRTKQIAHEYGAKVVDNPPLPLGWLGKSWACWNGAKHANGNILLFMDADTWFTEAGFLKAVHFFQEQKKSILSIHPYHQMKRGYEKLSAIFHLVVFIASGVTTPFGKKRGGFGQCLICEKAAYFAIGGHESIKGEIVENLALIQHASSKGISAHSYSGKAVISMRMYQDGIGSVWKGWGKSFASGSTRTSFPRLVMIILWISSLFSFLTNRSSLEQPYVFAIIYMILVLLFYRSLKDIGNFTLLDASLFPVHLLFFFLVFVYSFIRTFVLRNTSWKGRSITISKQKDG</sequence>
<dbReference type="Pfam" id="PF00535">
    <property type="entry name" value="Glycos_transf_2"/>
    <property type="match status" value="1"/>
</dbReference>
<keyword evidence="11" id="KW-1133">Transmembrane helix</keyword>
<keyword evidence="11" id="KW-0812">Transmembrane</keyword>
<protein>
    <recommendedName>
        <fullName evidence="10">4,4'-diaponeurosporenoate glycosyltransferase</fullName>
    </recommendedName>
</protein>
<gene>
    <name evidence="13" type="ORF">A9C19_17015</name>
</gene>
<organism evidence="13 14">
    <name type="scientific">Bacillus weihaiensis</name>
    <dbReference type="NCBI Taxonomy" id="1547283"/>
    <lineage>
        <taxon>Bacteria</taxon>
        <taxon>Bacillati</taxon>
        <taxon>Bacillota</taxon>
        <taxon>Bacilli</taxon>
        <taxon>Bacillales</taxon>
        <taxon>Bacillaceae</taxon>
        <taxon>Bacillus</taxon>
    </lineage>
</organism>
<dbReference type="KEGG" id="bwh:A9C19_17015"/>
<comment type="subcellular location">
    <subcellularLocation>
        <location evidence="1">Cell membrane</location>
    </subcellularLocation>
</comment>
<dbReference type="EMBL" id="CP016020">
    <property type="protein sequence ID" value="APH07153.1"/>
    <property type="molecule type" value="Genomic_DNA"/>
</dbReference>
<dbReference type="STRING" id="1547283.A9C19_17015"/>
<evidence type="ECO:0000313" key="14">
    <source>
        <dbReference type="Proteomes" id="UP000181936"/>
    </source>
</evidence>
<evidence type="ECO:0000259" key="12">
    <source>
        <dbReference type="Pfam" id="PF00535"/>
    </source>
</evidence>